<dbReference type="KEGG" id="sco:SCO3481"/>
<dbReference type="Gene3D" id="2.115.10.20">
    <property type="entry name" value="Glycosyl hydrolase domain, family 43"/>
    <property type="match status" value="1"/>
</dbReference>
<accession>Q9RKF6</accession>
<dbReference type="InParanoid" id="Q9RKF6"/>
<dbReference type="eggNOG" id="COG1621">
    <property type="taxonomic scope" value="Bacteria"/>
</dbReference>
<dbReference type="CDD" id="cd08992">
    <property type="entry name" value="GH117"/>
    <property type="match status" value="1"/>
</dbReference>
<dbReference type="PATRIC" id="fig|100226.15.peg.3540"/>
<organism evidence="1 2">
    <name type="scientific">Streptomyces coelicolor (strain ATCC BAA-471 / A3(2) / M145)</name>
    <dbReference type="NCBI Taxonomy" id="100226"/>
    <lineage>
        <taxon>Bacteria</taxon>
        <taxon>Bacillati</taxon>
        <taxon>Actinomycetota</taxon>
        <taxon>Actinomycetes</taxon>
        <taxon>Kitasatosporales</taxon>
        <taxon>Streptomycetaceae</taxon>
        <taxon>Streptomyces</taxon>
        <taxon>Streptomyces albidoflavus group</taxon>
    </lineage>
</organism>
<dbReference type="AlphaFoldDB" id="Q9RKF6"/>
<proteinExistence type="predicted"/>
<dbReference type="HOGENOM" id="CLU_051848_0_0_11"/>
<dbReference type="EMBL" id="AL939116">
    <property type="protein sequence ID" value="CAB61805.1"/>
    <property type="molecule type" value="Genomic_DNA"/>
</dbReference>
<dbReference type="InterPro" id="IPR023296">
    <property type="entry name" value="Glyco_hydro_beta-prop_sf"/>
</dbReference>
<gene>
    <name evidence="1" type="ordered locus">SCO3481</name>
    <name evidence="1" type="ORF">SCE65.17c</name>
</gene>
<dbReference type="RefSeq" id="WP_011029020.1">
    <property type="nucleotide sequence ID" value="NC_003888.3"/>
</dbReference>
<reference evidence="1 2" key="1">
    <citation type="journal article" date="1996" name="Mol. Microbiol.">
        <title>A set of ordered cosmids and a detailed genetic and physical map for the 8 Mb Streptomyces coelicolor A3(2) chromosome.</title>
        <authorList>
            <person name="Redenbach M."/>
            <person name="Kieser H.M."/>
            <person name="Denapaite D."/>
            <person name="Eichner A."/>
            <person name="Cullum J."/>
            <person name="Kinashi H."/>
            <person name="Hopwood D.A."/>
        </authorList>
    </citation>
    <scope>NUCLEOTIDE SEQUENCE [LARGE SCALE GENOMIC DNA]</scope>
    <source>
        <strain evidence="2">ATCC BAA-471 / A3(2) / M145</strain>
    </source>
</reference>
<dbReference type="OrthoDB" id="9759709at2"/>
<evidence type="ECO:0000313" key="2">
    <source>
        <dbReference type="Proteomes" id="UP000001973"/>
    </source>
</evidence>
<protein>
    <recommendedName>
        <fullName evidence="3">Glycosyl hydrolase</fullName>
    </recommendedName>
</protein>
<dbReference type="DNASU" id="1098918"/>
<keyword evidence="2" id="KW-1185">Reference proteome</keyword>
<dbReference type="STRING" id="100226.gene:17761103"/>
<dbReference type="SUPFAM" id="SSF75005">
    <property type="entry name" value="Arabinanase/levansucrase/invertase"/>
    <property type="match status" value="1"/>
</dbReference>
<evidence type="ECO:0000313" key="1">
    <source>
        <dbReference type="EMBL" id="CAB61805.1"/>
    </source>
</evidence>
<name>Q9RKF6_STRCO</name>
<dbReference type="SMR" id="Q9RKF6"/>
<sequence length="370" mass="41113">MTMPAESAATVRGRRYPADPEWFCDFRTFPVQGLGPEVGVHRRDPSSVLTVDGRYHVWYTRSTGETDGFGTGDPMAKVFPWDWSEIWHATSDDGATWVEQGRALGRGEPGSYDDRSVFTPEVLEHQGWFYLVYQVIRSPYALRSFESIAMAKAPSPDGPWVRSPQPILRPQADGEWAGEEDNRLSVVSQGSFDSHKVHDPILVPFQGRFFLYYKGEQMGEGFSAGGRTTRWGLAIADDIEGPYHRCPANPVTNSGHETCVWRYGDGIAAMLTTDGPERNTIQFAPDGINFEIMAHIANPPVATGPLRLPDHAVAPLDGVRWGLCHDVTASWHYIQGFAADERQKMFYTRGLSPETAESAEADALPAPHEK</sequence>
<reference evidence="1 2" key="2">
    <citation type="journal article" date="2002" name="Nature">
        <title>Complete genome sequence of the model actinomycete Streptomyces coelicolor A3(2).</title>
        <authorList>
            <person name="Bentley S.D."/>
            <person name="Chater K.F."/>
            <person name="Cerdeno-Tarraga A.M."/>
            <person name="Challis G.L."/>
            <person name="Thomson N.R."/>
            <person name="James K.D."/>
            <person name="Harris D.E."/>
            <person name="Quail M.A."/>
            <person name="Kieser H."/>
            <person name="Harper D."/>
            <person name="Bateman A."/>
            <person name="Brown S."/>
            <person name="Chandra G."/>
            <person name="Chen C.W."/>
            <person name="Collins M."/>
            <person name="Cronin A."/>
            <person name="Fraser A."/>
            <person name="Goble A."/>
            <person name="Hidalgo J."/>
            <person name="Hornsby T."/>
            <person name="Howarth S."/>
            <person name="Huang C.H."/>
            <person name="Kieser T."/>
            <person name="Larke L."/>
            <person name="Murphy L."/>
            <person name="Oliver K."/>
            <person name="O'Neil S."/>
            <person name="Rabbinowitsch E."/>
            <person name="Rajandream M.A."/>
            <person name="Rutherford K."/>
            <person name="Rutter S."/>
            <person name="Seeger K."/>
            <person name="Saunders D."/>
            <person name="Sharp S."/>
            <person name="Squares R."/>
            <person name="Squares S."/>
            <person name="Taylor K."/>
            <person name="Warren T."/>
            <person name="Wietzorrek A."/>
            <person name="Woodward J."/>
            <person name="Barrell B.G."/>
            <person name="Parkhill J."/>
            <person name="Hopwood D.A."/>
        </authorList>
    </citation>
    <scope>NUCLEOTIDE SEQUENCE [LARGE SCALE GENOMIC DNA]</scope>
    <source>
        <strain evidence="2">ATCC BAA-471 / A3(2) / M145</strain>
    </source>
</reference>
<dbReference type="EMBL" id="AL645882">
    <property type="protein sequence ID" value="CAB61805.1"/>
    <property type="molecule type" value="Genomic_DNA"/>
</dbReference>
<evidence type="ECO:0008006" key="3">
    <source>
        <dbReference type="Google" id="ProtNLM"/>
    </source>
</evidence>
<dbReference type="Proteomes" id="UP000001973">
    <property type="component" value="Chromosome"/>
</dbReference>
<dbReference type="PaxDb" id="100226-SCO3481"/>